<name>A0A839YSS9_9SPHN</name>
<dbReference type="Proteomes" id="UP000578569">
    <property type="component" value="Unassembled WGS sequence"/>
</dbReference>
<dbReference type="GO" id="GO:0008270">
    <property type="term" value="F:zinc ion binding"/>
    <property type="evidence" value="ECO:0007669"/>
    <property type="project" value="UniProtKB-KW"/>
</dbReference>
<evidence type="ECO:0000313" key="7">
    <source>
        <dbReference type="Proteomes" id="UP000578569"/>
    </source>
</evidence>
<dbReference type="PANTHER" id="PTHR33823:SF4">
    <property type="entry name" value="GENERAL STRESS PROTEIN 16O"/>
    <property type="match status" value="1"/>
</dbReference>
<dbReference type="EMBL" id="JACICF010000001">
    <property type="protein sequence ID" value="MBB3763341.1"/>
    <property type="molecule type" value="Genomic_DNA"/>
</dbReference>
<dbReference type="Pfam" id="PF01258">
    <property type="entry name" value="zf-dskA_traR"/>
    <property type="match status" value="1"/>
</dbReference>
<keyword evidence="3" id="KW-0862">Zinc</keyword>
<feature type="zinc finger region" description="dksA C4-type" evidence="4">
    <location>
        <begin position="81"/>
        <end position="105"/>
    </location>
</feature>
<evidence type="ECO:0000256" key="2">
    <source>
        <dbReference type="ARBA" id="ARBA00022771"/>
    </source>
</evidence>
<organism evidence="6 7">
    <name type="scientific">Sphingomicrobium lutaoense</name>
    <dbReference type="NCBI Taxonomy" id="515949"/>
    <lineage>
        <taxon>Bacteria</taxon>
        <taxon>Pseudomonadati</taxon>
        <taxon>Pseudomonadota</taxon>
        <taxon>Alphaproteobacteria</taxon>
        <taxon>Sphingomonadales</taxon>
        <taxon>Sphingomonadaceae</taxon>
        <taxon>Sphingomicrobium</taxon>
    </lineage>
</organism>
<dbReference type="Gene3D" id="1.20.120.910">
    <property type="entry name" value="DksA, coiled-coil domain"/>
    <property type="match status" value="1"/>
</dbReference>
<evidence type="ECO:0000256" key="4">
    <source>
        <dbReference type="PROSITE-ProRule" id="PRU00510"/>
    </source>
</evidence>
<sequence length="107" mass="12321">MSEEARERLLARRRALEEEQRLDEEGRKPVTLDQESVGRLSRMDALQVQAMAQALDRRREQEKLRIDAALRRIEEGDYGFCLECGEAIAEKRLEHDPAATHCIGCAR</sequence>
<comment type="caution">
    <text evidence="6">The sequence shown here is derived from an EMBL/GenBank/DDBJ whole genome shotgun (WGS) entry which is preliminary data.</text>
</comment>
<reference evidence="6 7" key="1">
    <citation type="submission" date="2020-08" db="EMBL/GenBank/DDBJ databases">
        <title>Genomic Encyclopedia of Type Strains, Phase IV (KMG-IV): sequencing the most valuable type-strain genomes for metagenomic binning, comparative biology and taxonomic classification.</title>
        <authorList>
            <person name="Goeker M."/>
        </authorList>
    </citation>
    <scope>NUCLEOTIDE SEQUENCE [LARGE SCALE GENOMIC DNA]</scope>
    <source>
        <strain evidence="6 7">DSM 24194</strain>
    </source>
</reference>
<accession>A0A839YSS9</accession>
<protein>
    <submittedName>
        <fullName evidence="6">DnaK suppressor protein</fullName>
    </submittedName>
</protein>
<dbReference type="PROSITE" id="PS51128">
    <property type="entry name" value="ZF_DKSA_2"/>
    <property type="match status" value="1"/>
</dbReference>
<feature type="domain" description="Zinc finger DksA/TraR C4-type" evidence="5">
    <location>
        <begin position="76"/>
        <end position="107"/>
    </location>
</feature>
<dbReference type="AlphaFoldDB" id="A0A839YSS9"/>
<dbReference type="PANTHER" id="PTHR33823">
    <property type="entry name" value="RNA POLYMERASE-BINDING TRANSCRIPTION FACTOR DKSA-RELATED"/>
    <property type="match status" value="1"/>
</dbReference>
<gene>
    <name evidence="6" type="ORF">FHS50_000364</name>
</gene>
<dbReference type="RefSeq" id="WP_183932694.1">
    <property type="nucleotide sequence ID" value="NZ_JACICF010000001.1"/>
</dbReference>
<keyword evidence="7" id="KW-1185">Reference proteome</keyword>
<evidence type="ECO:0000259" key="5">
    <source>
        <dbReference type="Pfam" id="PF01258"/>
    </source>
</evidence>
<evidence type="ECO:0000256" key="1">
    <source>
        <dbReference type="ARBA" id="ARBA00022723"/>
    </source>
</evidence>
<evidence type="ECO:0000313" key="6">
    <source>
        <dbReference type="EMBL" id="MBB3763341.1"/>
    </source>
</evidence>
<proteinExistence type="predicted"/>
<keyword evidence="1" id="KW-0479">Metal-binding</keyword>
<dbReference type="SUPFAM" id="SSF57716">
    <property type="entry name" value="Glucocorticoid receptor-like (DNA-binding domain)"/>
    <property type="match status" value="1"/>
</dbReference>
<keyword evidence="2" id="KW-0863">Zinc-finger</keyword>
<evidence type="ECO:0000256" key="3">
    <source>
        <dbReference type="ARBA" id="ARBA00022833"/>
    </source>
</evidence>
<dbReference type="InterPro" id="IPR000962">
    <property type="entry name" value="Znf_DskA_TraR"/>
</dbReference>